<dbReference type="InterPro" id="IPR013785">
    <property type="entry name" value="Aldolase_TIM"/>
</dbReference>
<organism evidence="2 4">
    <name type="scientific">Caldanaerobacter subterraneus</name>
    <dbReference type="NCBI Taxonomy" id="911092"/>
    <lineage>
        <taxon>Bacteria</taxon>
        <taxon>Bacillati</taxon>
        <taxon>Bacillota</taxon>
        <taxon>Clostridia</taxon>
        <taxon>Thermoanaerobacterales</taxon>
        <taxon>Thermoanaerobacteraceae</taxon>
        <taxon>Caldanaerobacter</taxon>
    </lineage>
</organism>
<dbReference type="Gene3D" id="3.20.20.70">
    <property type="entry name" value="Aldolase class I"/>
    <property type="match status" value="1"/>
</dbReference>
<dbReference type="PANTHER" id="PTHR35787">
    <property type="entry name" value="GLYCEROL UPTAKE OPERON ANTITERMINATOR REGULATORY PROTEIN"/>
    <property type="match status" value="1"/>
</dbReference>
<dbReference type="AlphaFoldDB" id="A0A124FCT2"/>
<protein>
    <submittedName>
        <fullName evidence="2">Glycerol uptake operon antiterminator</fullName>
    </submittedName>
    <submittedName>
        <fullName evidence="1">Glycerol-3-phosphate responsive antiterminator</fullName>
    </submittedName>
</protein>
<dbReference type="Pfam" id="PF04309">
    <property type="entry name" value="G3P_antiterm"/>
    <property type="match status" value="1"/>
</dbReference>
<comment type="caution">
    <text evidence="2">The sequence shown here is derived from an EMBL/GenBank/DDBJ whole genome shotgun (WGS) entry which is preliminary data.</text>
</comment>
<dbReference type="PANTHER" id="PTHR35787:SF1">
    <property type="entry name" value="GLYCEROL UPTAKE OPERON ANTITERMINATOR REGULATORY PROTEIN"/>
    <property type="match status" value="1"/>
</dbReference>
<gene>
    <name evidence="1" type="ORF">DEA61_02850</name>
    <name evidence="2" type="ORF">EV203_10395</name>
</gene>
<dbReference type="InterPro" id="IPR006699">
    <property type="entry name" value="GlpP"/>
</dbReference>
<dbReference type="GO" id="GO:0006071">
    <property type="term" value="P:glycerol metabolic process"/>
    <property type="evidence" value="ECO:0007669"/>
    <property type="project" value="InterPro"/>
</dbReference>
<name>A0A124FCT2_9THEO</name>
<evidence type="ECO:0000313" key="2">
    <source>
        <dbReference type="EMBL" id="TCO68198.1"/>
    </source>
</evidence>
<evidence type="ECO:0000313" key="3">
    <source>
        <dbReference type="Proteomes" id="UP000264445"/>
    </source>
</evidence>
<dbReference type="Proteomes" id="UP000294886">
    <property type="component" value="Unassembled WGS sequence"/>
</dbReference>
<dbReference type="SUPFAM" id="SSF110391">
    <property type="entry name" value="GlpP-like"/>
    <property type="match status" value="1"/>
</dbReference>
<reference evidence="2 4" key="2">
    <citation type="submission" date="2019-03" db="EMBL/GenBank/DDBJ databases">
        <title>Genomic Encyclopedia of Type Strains, Phase IV (KMG-IV): sequencing the most valuable type-strain genomes for metagenomic binning, comparative biology and taxonomic classification.</title>
        <authorList>
            <person name="Goeker M."/>
        </authorList>
    </citation>
    <scope>NUCLEOTIDE SEQUENCE [LARGE SCALE GENOMIC DNA]</scope>
    <source>
        <strain evidence="2 4">DSM 13054</strain>
    </source>
</reference>
<dbReference type="PIRSF" id="PIRSF016897">
    <property type="entry name" value="GlpP"/>
    <property type="match status" value="1"/>
</dbReference>
<evidence type="ECO:0000313" key="4">
    <source>
        <dbReference type="Proteomes" id="UP000294886"/>
    </source>
</evidence>
<reference evidence="1 3" key="1">
    <citation type="journal article" date="2018" name="Nat. Biotechnol.">
        <title>A standardized bacterial taxonomy based on genome phylogeny substantially revises the tree of life.</title>
        <authorList>
            <person name="Parks D.H."/>
            <person name="Chuvochina M."/>
            <person name="Waite D.W."/>
            <person name="Rinke C."/>
            <person name="Skarshewski A."/>
            <person name="Chaumeil P.A."/>
            <person name="Hugenholtz P."/>
        </authorList>
    </citation>
    <scope>NUCLEOTIDE SEQUENCE [LARGE SCALE GENOMIC DNA]</scope>
    <source>
        <strain evidence="1">UBA12544</strain>
    </source>
</reference>
<accession>A0A124FCT2</accession>
<dbReference type="EMBL" id="SLWU01000003">
    <property type="protein sequence ID" value="TCO68198.1"/>
    <property type="molecule type" value="Genomic_DNA"/>
</dbReference>
<dbReference type="Proteomes" id="UP000264445">
    <property type="component" value="Unassembled WGS sequence"/>
</dbReference>
<proteinExistence type="predicted"/>
<evidence type="ECO:0000313" key="1">
    <source>
        <dbReference type="EMBL" id="HBT48800.1"/>
    </source>
</evidence>
<dbReference type="OMA" id="PAIRNMK"/>
<sequence>MKDKILETMTEFPIIAAVREIKDVKEAVSSNTQVIFLLSGDIMNICDLVDFIKKNGKIAFVHFDLIEGLGKDTKAVEYIAERIKPHGIISTRNNILDHAKDFGLFSIQRLFMLDSQALKTGLSSAKQIRPDAVEILPGIMPSIIKEVANDVLMPVIAGGLVRTKEEVINAIKAGAIAVSTSEKSLWFIE</sequence>
<dbReference type="RefSeq" id="WP_009610755.1">
    <property type="nucleotide sequence ID" value="NZ_DOLB01000050.1"/>
</dbReference>
<dbReference type="GO" id="GO:0006355">
    <property type="term" value="P:regulation of DNA-templated transcription"/>
    <property type="evidence" value="ECO:0007669"/>
    <property type="project" value="InterPro"/>
</dbReference>
<dbReference type="EMBL" id="DOLB01000050">
    <property type="protein sequence ID" value="HBT48800.1"/>
    <property type="molecule type" value="Genomic_DNA"/>
</dbReference>